<feature type="transmembrane region" description="Helical" evidence="7">
    <location>
        <begin position="242"/>
        <end position="266"/>
    </location>
</feature>
<dbReference type="SUPFAM" id="SSF161098">
    <property type="entry name" value="MetI-like"/>
    <property type="match status" value="1"/>
</dbReference>
<dbReference type="InterPro" id="IPR050366">
    <property type="entry name" value="BP-dependent_transpt_permease"/>
</dbReference>
<name>A0A934K0A6_9BACT</name>
<evidence type="ECO:0000313" key="10">
    <source>
        <dbReference type="Proteomes" id="UP000606991"/>
    </source>
</evidence>
<dbReference type="Pfam" id="PF00528">
    <property type="entry name" value="BPD_transp_1"/>
    <property type="match status" value="1"/>
</dbReference>
<evidence type="ECO:0000256" key="6">
    <source>
        <dbReference type="ARBA" id="ARBA00023136"/>
    </source>
</evidence>
<evidence type="ECO:0000256" key="2">
    <source>
        <dbReference type="ARBA" id="ARBA00022448"/>
    </source>
</evidence>
<dbReference type="Pfam" id="PF12911">
    <property type="entry name" value="OppC_N"/>
    <property type="match status" value="1"/>
</dbReference>
<evidence type="ECO:0000256" key="4">
    <source>
        <dbReference type="ARBA" id="ARBA00022692"/>
    </source>
</evidence>
<dbReference type="Proteomes" id="UP000606991">
    <property type="component" value="Unassembled WGS sequence"/>
</dbReference>
<proteinExistence type="inferred from homology"/>
<feature type="transmembrane region" description="Helical" evidence="7">
    <location>
        <begin position="127"/>
        <end position="155"/>
    </location>
</feature>
<dbReference type="GO" id="GO:0055085">
    <property type="term" value="P:transmembrane transport"/>
    <property type="evidence" value="ECO:0007669"/>
    <property type="project" value="InterPro"/>
</dbReference>
<evidence type="ECO:0000313" key="9">
    <source>
        <dbReference type="EMBL" id="MBJ7593761.1"/>
    </source>
</evidence>
<keyword evidence="2 7" id="KW-0813">Transport</keyword>
<evidence type="ECO:0000256" key="1">
    <source>
        <dbReference type="ARBA" id="ARBA00004651"/>
    </source>
</evidence>
<feature type="transmembrane region" description="Helical" evidence="7">
    <location>
        <begin position="82"/>
        <end position="107"/>
    </location>
</feature>
<keyword evidence="5 7" id="KW-1133">Transmembrane helix</keyword>
<gene>
    <name evidence="9" type="ORF">JF886_02690</name>
</gene>
<dbReference type="Gene3D" id="1.10.3720.10">
    <property type="entry name" value="MetI-like"/>
    <property type="match status" value="1"/>
</dbReference>
<comment type="subcellular location">
    <subcellularLocation>
        <location evidence="1 7">Cell membrane</location>
        <topology evidence="1 7">Multi-pass membrane protein</topology>
    </subcellularLocation>
</comment>
<dbReference type="InterPro" id="IPR035906">
    <property type="entry name" value="MetI-like_sf"/>
</dbReference>
<evidence type="ECO:0000256" key="7">
    <source>
        <dbReference type="RuleBase" id="RU363032"/>
    </source>
</evidence>
<protein>
    <submittedName>
        <fullName evidence="9">ABC transporter permease</fullName>
    </submittedName>
</protein>
<evidence type="ECO:0000256" key="5">
    <source>
        <dbReference type="ARBA" id="ARBA00022989"/>
    </source>
</evidence>
<dbReference type="PROSITE" id="PS50928">
    <property type="entry name" value="ABC_TM1"/>
    <property type="match status" value="1"/>
</dbReference>
<evidence type="ECO:0000259" key="8">
    <source>
        <dbReference type="PROSITE" id="PS50928"/>
    </source>
</evidence>
<feature type="transmembrane region" description="Helical" evidence="7">
    <location>
        <begin position="16"/>
        <end position="38"/>
    </location>
</feature>
<reference evidence="9 10" key="1">
    <citation type="submission" date="2020-10" db="EMBL/GenBank/DDBJ databases">
        <title>Ca. Dormibacterota MAGs.</title>
        <authorList>
            <person name="Montgomery K."/>
        </authorList>
    </citation>
    <scope>NUCLEOTIDE SEQUENCE [LARGE SCALE GENOMIC DNA]</scope>
    <source>
        <strain evidence="9">SC8812_S17_18</strain>
    </source>
</reference>
<comment type="caution">
    <text evidence="9">The sequence shown here is derived from an EMBL/GenBank/DDBJ whole genome shotgun (WGS) entry which is preliminary data.</text>
</comment>
<dbReference type="PANTHER" id="PTHR43386:SF1">
    <property type="entry name" value="D,D-DIPEPTIDE TRANSPORT SYSTEM PERMEASE PROTEIN DDPC-RELATED"/>
    <property type="match status" value="1"/>
</dbReference>
<evidence type="ECO:0000256" key="3">
    <source>
        <dbReference type="ARBA" id="ARBA00022475"/>
    </source>
</evidence>
<accession>A0A934K0A6</accession>
<keyword evidence="4 7" id="KW-0812">Transmembrane</keyword>
<keyword evidence="3" id="KW-1003">Cell membrane</keyword>
<dbReference type="EMBL" id="JAEKNS010000037">
    <property type="protein sequence ID" value="MBJ7593761.1"/>
    <property type="molecule type" value="Genomic_DNA"/>
</dbReference>
<organism evidence="9 10">
    <name type="scientific">Candidatus Aeolococcus gillhamiae</name>
    <dbReference type="NCBI Taxonomy" id="3127015"/>
    <lineage>
        <taxon>Bacteria</taxon>
        <taxon>Bacillati</taxon>
        <taxon>Candidatus Dormiibacterota</taxon>
        <taxon>Candidatus Dormibacteria</taxon>
        <taxon>Candidatus Aeolococcales</taxon>
        <taxon>Candidatus Aeolococcaceae</taxon>
        <taxon>Candidatus Aeolococcus</taxon>
    </lineage>
</organism>
<dbReference type="AlphaFoldDB" id="A0A934K0A6"/>
<dbReference type="InterPro" id="IPR000515">
    <property type="entry name" value="MetI-like"/>
</dbReference>
<feature type="transmembrane region" description="Helical" evidence="7">
    <location>
        <begin position="204"/>
        <end position="222"/>
    </location>
</feature>
<dbReference type="CDD" id="cd06261">
    <property type="entry name" value="TM_PBP2"/>
    <property type="match status" value="1"/>
</dbReference>
<comment type="similarity">
    <text evidence="7">Belongs to the binding-protein-dependent transport system permease family.</text>
</comment>
<dbReference type="PANTHER" id="PTHR43386">
    <property type="entry name" value="OLIGOPEPTIDE TRANSPORT SYSTEM PERMEASE PROTEIN APPC"/>
    <property type="match status" value="1"/>
</dbReference>
<dbReference type="GO" id="GO:0005886">
    <property type="term" value="C:plasma membrane"/>
    <property type="evidence" value="ECO:0007669"/>
    <property type="project" value="UniProtKB-SubCell"/>
</dbReference>
<sequence length="278" mass="28870">MPVTARRWSPGLPGSWGLAVGGTVIGLLVLVAIAAPLLSPHEPTTIDLSQTLAGFSGDHLLGTDAAGRDVLSRLIYGTRLSLLGPLAVVLVSVVVGVPAGLVAGYRGGWVDSVLSRVSDMLFGFPPLLLAIVIVATFGAGFLTATIAIAITYIPLLTRVVRGVVMVECRSAYVDAYRIQGFSGTRVCLFHILPNVAGTIVAQSTLNFGYALLDLAGLTFLGLGVQPPTPDWGQLLSDGRQNILFSVTEVTVASIAIAIAVVAFNVLGDALAKRLVRGS</sequence>
<dbReference type="InterPro" id="IPR025966">
    <property type="entry name" value="OppC_N"/>
</dbReference>
<feature type="domain" description="ABC transmembrane type-1" evidence="8">
    <location>
        <begin position="78"/>
        <end position="267"/>
    </location>
</feature>
<keyword evidence="6 7" id="KW-0472">Membrane</keyword>